<dbReference type="EMBL" id="OAOQ01000005">
    <property type="protein sequence ID" value="SNX70119.1"/>
    <property type="molecule type" value="Genomic_DNA"/>
</dbReference>
<organism evidence="13 14">
    <name type="scientific">Cereibacter ovatus</name>
    <dbReference type="NCBI Taxonomy" id="439529"/>
    <lineage>
        <taxon>Bacteria</taxon>
        <taxon>Pseudomonadati</taxon>
        <taxon>Pseudomonadota</taxon>
        <taxon>Alphaproteobacteria</taxon>
        <taxon>Rhodobacterales</taxon>
        <taxon>Paracoccaceae</taxon>
        <taxon>Cereibacter</taxon>
    </lineage>
</organism>
<dbReference type="Proteomes" id="UP000219467">
    <property type="component" value="Unassembled WGS sequence"/>
</dbReference>
<evidence type="ECO:0000256" key="8">
    <source>
        <dbReference type="ARBA" id="ARBA00031306"/>
    </source>
</evidence>
<comment type="similarity">
    <text evidence="10">Belongs to the ApbE family.</text>
</comment>
<keyword evidence="6 10" id="KW-0274">FAD</keyword>
<evidence type="ECO:0000256" key="9">
    <source>
        <dbReference type="ARBA" id="ARBA00048540"/>
    </source>
</evidence>
<dbReference type="Gene3D" id="3.10.520.10">
    <property type="entry name" value="ApbE-like domains"/>
    <property type="match status" value="1"/>
</dbReference>
<reference evidence="14" key="1">
    <citation type="submission" date="2017-08" db="EMBL/GenBank/DDBJ databases">
        <authorList>
            <person name="Varghese N."/>
            <person name="Submissions S."/>
        </authorList>
    </citation>
    <scope>NUCLEOTIDE SEQUENCE [LARGE SCALE GENOMIC DNA]</scope>
    <source>
        <strain evidence="14">JA234</strain>
    </source>
</reference>
<dbReference type="Pfam" id="PF02424">
    <property type="entry name" value="ApbE"/>
    <property type="match status" value="1"/>
</dbReference>
<dbReference type="GO" id="GO:0016740">
    <property type="term" value="F:transferase activity"/>
    <property type="evidence" value="ECO:0007669"/>
    <property type="project" value="UniProtKB-UniRule"/>
</dbReference>
<evidence type="ECO:0000256" key="11">
    <source>
        <dbReference type="PIRSR" id="PIRSR006268-2"/>
    </source>
</evidence>
<feature type="binding site" evidence="11">
    <location>
        <position position="270"/>
    </location>
    <ligand>
        <name>Mg(2+)</name>
        <dbReference type="ChEBI" id="CHEBI:18420"/>
    </ligand>
</feature>
<evidence type="ECO:0000256" key="1">
    <source>
        <dbReference type="ARBA" id="ARBA00011955"/>
    </source>
</evidence>
<evidence type="ECO:0000313" key="13">
    <source>
        <dbReference type="EMBL" id="SNX70119.1"/>
    </source>
</evidence>
<comment type="catalytic activity">
    <reaction evidence="9 10">
        <text>L-threonyl-[protein] + FAD = FMN-L-threonyl-[protein] + AMP + H(+)</text>
        <dbReference type="Rhea" id="RHEA:36847"/>
        <dbReference type="Rhea" id="RHEA-COMP:11060"/>
        <dbReference type="Rhea" id="RHEA-COMP:11061"/>
        <dbReference type="ChEBI" id="CHEBI:15378"/>
        <dbReference type="ChEBI" id="CHEBI:30013"/>
        <dbReference type="ChEBI" id="CHEBI:57692"/>
        <dbReference type="ChEBI" id="CHEBI:74257"/>
        <dbReference type="ChEBI" id="CHEBI:456215"/>
        <dbReference type="EC" id="2.7.1.180"/>
    </reaction>
</comment>
<dbReference type="InterPro" id="IPR003374">
    <property type="entry name" value="ApbE-like_sf"/>
</dbReference>
<dbReference type="EC" id="2.7.1.180" evidence="1 10"/>
<keyword evidence="3 10" id="KW-0285">Flavoprotein</keyword>
<evidence type="ECO:0000256" key="2">
    <source>
        <dbReference type="ARBA" id="ARBA00016337"/>
    </source>
</evidence>
<dbReference type="InterPro" id="IPR006311">
    <property type="entry name" value="TAT_signal"/>
</dbReference>
<dbReference type="InterPro" id="IPR024932">
    <property type="entry name" value="ApbE"/>
</dbReference>
<feature type="chain" id="PRO_5039944318" description="FAD:protein FMN transferase" evidence="12">
    <location>
        <begin position="24"/>
        <end position="306"/>
    </location>
</feature>
<dbReference type="PANTHER" id="PTHR30040">
    <property type="entry name" value="THIAMINE BIOSYNTHESIS LIPOPROTEIN APBE"/>
    <property type="match status" value="1"/>
</dbReference>
<gene>
    <name evidence="13" type="ORF">SAMN05878503_10527</name>
</gene>
<comment type="cofactor">
    <cofactor evidence="11">
        <name>Mg(2+)</name>
        <dbReference type="ChEBI" id="CHEBI:18420"/>
    </cofactor>
    <cofactor evidence="11">
        <name>Mn(2+)</name>
        <dbReference type="ChEBI" id="CHEBI:29035"/>
    </cofactor>
    <text evidence="11">Magnesium. Can also use manganese.</text>
</comment>
<feature type="binding site" evidence="11">
    <location>
        <position position="165"/>
    </location>
    <ligand>
        <name>Mg(2+)</name>
        <dbReference type="ChEBI" id="CHEBI:18420"/>
    </ligand>
</feature>
<evidence type="ECO:0000256" key="10">
    <source>
        <dbReference type="PIRNR" id="PIRNR006268"/>
    </source>
</evidence>
<keyword evidence="14" id="KW-1185">Reference proteome</keyword>
<evidence type="ECO:0000313" key="14">
    <source>
        <dbReference type="Proteomes" id="UP000219467"/>
    </source>
</evidence>
<keyword evidence="12" id="KW-0732">Signal</keyword>
<name>A0A285CRB1_9RHOB</name>
<dbReference type="PROSITE" id="PS51318">
    <property type="entry name" value="TAT"/>
    <property type="match status" value="1"/>
</dbReference>
<keyword evidence="5 10" id="KW-0479">Metal-binding</keyword>
<sequence>MTLHRRRFLCISAAAFATGPALAAAPLTRIHGQAMGTGVQILLAHPDAAAIGQRALAEISRLEAIFSLHRDSALVRLNRDGRLVAPPPEFLDCLSIAGRLHRVTGGLFDPTVQPLWQLHAARHAAGGPPSAAEIAEMRARVGWQRVQFDTGLVQLAPGMALTLNGIAQGHIADRVAALLSAEGLTDVLVDTGELVAPAGQPGGGTWPVTLADGQGRFALRGAALASSSVLGTSFDAGGAFGHILDPRTGQPAPARWRLLSVTGPTATIADAASTACCLMDRPDIDRTLAALPGFRLAALVPYPATL</sequence>
<evidence type="ECO:0000256" key="5">
    <source>
        <dbReference type="ARBA" id="ARBA00022723"/>
    </source>
</evidence>
<evidence type="ECO:0000256" key="6">
    <source>
        <dbReference type="ARBA" id="ARBA00022827"/>
    </source>
</evidence>
<proteinExistence type="inferred from homology"/>
<accession>A0A285CRB1</accession>
<evidence type="ECO:0000256" key="4">
    <source>
        <dbReference type="ARBA" id="ARBA00022679"/>
    </source>
</evidence>
<feature type="binding site" evidence="11">
    <location>
        <position position="274"/>
    </location>
    <ligand>
        <name>Mg(2+)</name>
        <dbReference type="ChEBI" id="CHEBI:18420"/>
    </ligand>
</feature>
<dbReference type="AlphaFoldDB" id="A0A285CRB1"/>
<evidence type="ECO:0000256" key="12">
    <source>
        <dbReference type="SAM" id="SignalP"/>
    </source>
</evidence>
<evidence type="ECO:0000256" key="7">
    <source>
        <dbReference type="ARBA" id="ARBA00022842"/>
    </source>
</evidence>
<protein>
    <recommendedName>
        <fullName evidence="2 10">FAD:protein FMN transferase</fullName>
        <ecNumber evidence="1 10">2.7.1.180</ecNumber>
    </recommendedName>
    <alternativeName>
        <fullName evidence="8 10">Flavin transferase</fullName>
    </alternativeName>
</protein>
<keyword evidence="13" id="KW-0449">Lipoprotein</keyword>
<feature type="signal peptide" evidence="12">
    <location>
        <begin position="1"/>
        <end position="23"/>
    </location>
</feature>
<dbReference type="SUPFAM" id="SSF143631">
    <property type="entry name" value="ApbE-like"/>
    <property type="match status" value="1"/>
</dbReference>
<evidence type="ECO:0000256" key="3">
    <source>
        <dbReference type="ARBA" id="ARBA00022630"/>
    </source>
</evidence>
<dbReference type="PANTHER" id="PTHR30040:SF2">
    <property type="entry name" value="FAD:PROTEIN FMN TRANSFERASE"/>
    <property type="match status" value="1"/>
</dbReference>
<keyword evidence="7 10" id="KW-0460">Magnesium</keyword>
<dbReference type="GO" id="GO:0046872">
    <property type="term" value="F:metal ion binding"/>
    <property type="evidence" value="ECO:0007669"/>
    <property type="project" value="UniProtKB-UniRule"/>
</dbReference>
<keyword evidence="4 10" id="KW-0808">Transferase</keyword>
<dbReference type="PIRSF" id="PIRSF006268">
    <property type="entry name" value="ApbE"/>
    <property type="match status" value="1"/>
</dbReference>